<keyword evidence="1" id="KW-0472">Membrane</keyword>
<dbReference type="Gene3D" id="1.20.120.1920">
    <property type="entry name" value="UBAP1 SOUBA domain"/>
    <property type="match status" value="1"/>
</dbReference>
<dbReference type="SUPFAM" id="SSF46934">
    <property type="entry name" value="UBA-like"/>
    <property type="match status" value="1"/>
</dbReference>
<dbReference type="PANTHER" id="PTHR15960:SF3">
    <property type="entry name" value="UBIQUITIN-ASSOCIATED PROTEIN 1-LIKE"/>
    <property type="match status" value="1"/>
</dbReference>
<proteinExistence type="predicted"/>
<reference evidence="3" key="2">
    <citation type="submission" date="2025-09" db="UniProtKB">
        <authorList>
            <consortium name="Ensembl"/>
        </authorList>
    </citation>
    <scope>IDENTIFICATION</scope>
</reference>
<evidence type="ECO:0000313" key="4">
    <source>
        <dbReference type="Proteomes" id="UP000261640"/>
    </source>
</evidence>
<sequence length="300" mass="34040">MSSAASVMTKIRCLKSLKCFSLQYGFSLEKWILSGEQPVSQAPSCPPYWLMFSSPQESRRACCRNGDVLAPCLRPRSHSLNSADAQWLHHRTVNTPKTHHLLYPLHLGCSSNGPPLQDLSSKIAGRRFFLFCFSQCQYLSYLYVVTCVLTFFIIHNACLFIPCNQALRTGGSHGVFFDTAAELLSALSQEERELLETITEKGYSLHTAILALQKTGYRSPEKILKYLVASDRLCELGYDEAQVEEALEMFQNCETKAAEFLRLLTQFNEMGFQQNAIKEVLLVHENHRERALEELMTHMA</sequence>
<name>A0A3Q3RLU0_9TELE</name>
<keyword evidence="1" id="KW-0812">Transmembrane</keyword>
<dbReference type="InterPro" id="IPR042575">
    <property type="entry name" value="UBAP1_C"/>
</dbReference>
<dbReference type="InterPro" id="IPR015940">
    <property type="entry name" value="UBA"/>
</dbReference>
<dbReference type="STRING" id="205130.ENSMAMP00000004470"/>
<protein>
    <recommendedName>
        <fullName evidence="2">UBA domain-containing protein</fullName>
    </recommendedName>
</protein>
<dbReference type="InterPro" id="IPR038870">
    <property type="entry name" value="UBAP1"/>
</dbReference>
<evidence type="ECO:0000313" key="3">
    <source>
        <dbReference type="Ensembl" id="ENSMAMP00000004470.2"/>
    </source>
</evidence>
<dbReference type="InParanoid" id="A0A3Q3RLU0"/>
<reference evidence="3" key="1">
    <citation type="submission" date="2025-08" db="UniProtKB">
        <authorList>
            <consortium name="Ensembl"/>
        </authorList>
    </citation>
    <scope>IDENTIFICATION</scope>
</reference>
<keyword evidence="4" id="KW-1185">Reference proteome</keyword>
<dbReference type="InterPro" id="IPR049467">
    <property type="entry name" value="UBAP-1-like_UBA2"/>
</dbReference>
<dbReference type="GO" id="GO:0043162">
    <property type="term" value="P:ubiquitin-dependent protein catabolic process via the multivesicular body sorting pathway"/>
    <property type="evidence" value="ECO:0007669"/>
    <property type="project" value="InterPro"/>
</dbReference>
<dbReference type="PROSITE" id="PS50030">
    <property type="entry name" value="UBA"/>
    <property type="match status" value="2"/>
</dbReference>
<organism evidence="3 4">
    <name type="scientific">Mastacembelus armatus</name>
    <name type="common">zig-zag eel</name>
    <dbReference type="NCBI Taxonomy" id="205130"/>
    <lineage>
        <taxon>Eukaryota</taxon>
        <taxon>Metazoa</taxon>
        <taxon>Chordata</taxon>
        <taxon>Craniata</taxon>
        <taxon>Vertebrata</taxon>
        <taxon>Euteleostomi</taxon>
        <taxon>Actinopterygii</taxon>
        <taxon>Neopterygii</taxon>
        <taxon>Teleostei</taxon>
        <taxon>Neoteleostei</taxon>
        <taxon>Acanthomorphata</taxon>
        <taxon>Anabantaria</taxon>
        <taxon>Synbranchiformes</taxon>
        <taxon>Mastacembelidae</taxon>
        <taxon>Mastacembelus</taxon>
    </lineage>
</organism>
<dbReference type="Proteomes" id="UP000261640">
    <property type="component" value="Unplaced"/>
</dbReference>
<dbReference type="GeneTree" id="ENSGT00390000008092"/>
<dbReference type="CDD" id="cd14316">
    <property type="entry name" value="UBA2_UBAP1_like"/>
    <property type="match status" value="1"/>
</dbReference>
<feature type="transmembrane region" description="Helical" evidence="1">
    <location>
        <begin position="128"/>
        <end position="154"/>
    </location>
</feature>
<evidence type="ECO:0000256" key="1">
    <source>
        <dbReference type="SAM" id="Phobius"/>
    </source>
</evidence>
<dbReference type="PANTHER" id="PTHR15960">
    <property type="entry name" value="LD44032P"/>
    <property type="match status" value="1"/>
</dbReference>
<keyword evidence="1" id="KW-1133">Transmembrane helix</keyword>
<dbReference type="GO" id="GO:0000813">
    <property type="term" value="C:ESCRT I complex"/>
    <property type="evidence" value="ECO:0007669"/>
    <property type="project" value="InterPro"/>
</dbReference>
<dbReference type="Ensembl" id="ENSMAMT00000004583.2">
    <property type="protein sequence ID" value="ENSMAMP00000004470.2"/>
    <property type="gene ID" value="ENSMAMG00000003026.2"/>
</dbReference>
<dbReference type="GO" id="GO:0043130">
    <property type="term" value="F:ubiquitin binding"/>
    <property type="evidence" value="ECO:0007669"/>
    <property type="project" value="InterPro"/>
</dbReference>
<evidence type="ECO:0000259" key="2">
    <source>
        <dbReference type="PROSITE" id="PS50030"/>
    </source>
</evidence>
<feature type="domain" description="UBA" evidence="2">
    <location>
        <begin position="188"/>
        <end position="230"/>
    </location>
</feature>
<dbReference type="AlphaFoldDB" id="A0A3Q3RLU0"/>
<dbReference type="InterPro" id="IPR009060">
    <property type="entry name" value="UBA-like_sf"/>
</dbReference>
<dbReference type="Pfam" id="PF21267">
    <property type="entry name" value="UBAP-1_UBA2"/>
    <property type="match status" value="1"/>
</dbReference>
<feature type="domain" description="UBA" evidence="2">
    <location>
        <begin position="256"/>
        <end position="298"/>
    </location>
</feature>
<accession>A0A3Q3RLU0</accession>